<evidence type="ECO:0000313" key="3">
    <source>
        <dbReference type="EMBL" id="SEM69809.1"/>
    </source>
</evidence>
<dbReference type="PROSITE" id="PS51257">
    <property type="entry name" value="PROKAR_LIPOPROTEIN"/>
    <property type="match status" value="1"/>
</dbReference>
<proteinExistence type="predicted"/>
<feature type="compositionally biased region" description="Basic and acidic residues" evidence="1">
    <location>
        <begin position="149"/>
        <end position="163"/>
    </location>
</feature>
<dbReference type="EMBL" id="FOAP01000021">
    <property type="protein sequence ID" value="SEM69809.1"/>
    <property type="molecule type" value="Genomic_DNA"/>
</dbReference>
<feature type="region of interest" description="Disordered" evidence="1">
    <location>
        <begin position="138"/>
        <end position="187"/>
    </location>
</feature>
<dbReference type="OrthoDB" id="5524143at2"/>
<evidence type="ECO:0000259" key="2">
    <source>
        <dbReference type="Pfam" id="PF19829"/>
    </source>
</evidence>
<keyword evidence="4" id="KW-1185">Reference proteome</keyword>
<dbReference type="Pfam" id="PF19829">
    <property type="entry name" value="DUF6310"/>
    <property type="match status" value="1"/>
</dbReference>
<protein>
    <recommendedName>
        <fullName evidence="2">DUF6310 domain-containing protein</fullName>
    </recommendedName>
</protein>
<sequence length="305" mass="33340">MLFRAYIAVLILLSACTTSSPGQRVRMPKNTRVANLQRAAALPWRDSGRCVVREASQPWPVLVERCFQALDHERIEFHDTTGRCAVASTGAAAVGLGFCVLVAPEIVAGAVIVFGAVVVAVAIKEALDAYELRHLHPEEAGSSRGPKVTSREAEAQRKPKLKPEPAGQDRQPPVPPVPVNRTGRASCEPVPVPHAGKDARHNDCADKFPPNRYPGMDVLVGGVRFDALQVGLRKLWEIKTHQFDLYNDYVQDREIEKEIEQLDKERKAATACGYDFAIGVSTPAHKDALLQADQSLNVVVTGCKR</sequence>
<dbReference type="Proteomes" id="UP000182719">
    <property type="component" value="Unassembled WGS sequence"/>
</dbReference>
<name>A0A1H8AJ43_STIAU</name>
<organism evidence="3 4">
    <name type="scientific">Stigmatella aurantiaca</name>
    <dbReference type="NCBI Taxonomy" id="41"/>
    <lineage>
        <taxon>Bacteria</taxon>
        <taxon>Pseudomonadati</taxon>
        <taxon>Myxococcota</taxon>
        <taxon>Myxococcia</taxon>
        <taxon>Myxococcales</taxon>
        <taxon>Cystobacterineae</taxon>
        <taxon>Archangiaceae</taxon>
        <taxon>Stigmatella</taxon>
    </lineage>
</organism>
<feature type="domain" description="DUF6310" evidence="2">
    <location>
        <begin position="180"/>
        <end position="303"/>
    </location>
</feature>
<reference evidence="4" key="1">
    <citation type="submission" date="2016-10" db="EMBL/GenBank/DDBJ databases">
        <authorList>
            <person name="Varghese N."/>
            <person name="Submissions S."/>
        </authorList>
    </citation>
    <scope>NUCLEOTIDE SEQUENCE [LARGE SCALE GENOMIC DNA]</scope>
    <source>
        <strain evidence="4">DSM 17044</strain>
    </source>
</reference>
<accession>A0A1H8AJ43</accession>
<evidence type="ECO:0000313" key="4">
    <source>
        <dbReference type="Proteomes" id="UP000182719"/>
    </source>
</evidence>
<dbReference type="AlphaFoldDB" id="A0A1H8AJ43"/>
<gene>
    <name evidence="3" type="ORF">SAMN05444354_12158</name>
</gene>
<evidence type="ECO:0000256" key="1">
    <source>
        <dbReference type="SAM" id="MobiDB-lite"/>
    </source>
</evidence>
<dbReference type="InterPro" id="IPR046277">
    <property type="entry name" value="DUF6310"/>
</dbReference>